<dbReference type="EMBL" id="MWLD01000020">
    <property type="protein sequence ID" value="OOV34945.1"/>
    <property type="molecule type" value="Genomic_DNA"/>
</dbReference>
<protein>
    <submittedName>
        <fullName evidence="1">Uncharacterized protein</fullName>
    </submittedName>
</protein>
<comment type="caution">
    <text evidence="1">The sequence shown here is derived from an EMBL/GenBank/DDBJ whole genome shotgun (WGS) entry which is preliminary data.</text>
</comment>
<gene>
    <name evidence="1" type="ORF">BV61_01760</name>
</gene>
<proteinExistence type="predicted"/>
<accession>A0A1T1D242</accession>
<organism evidence="1 2">
    <name type="scientific">Candidatus Synechococcus spongiarum LMB bulk15M</name>
    <dbReference type="NCBI Taxonomy" id="1943582"/>
    <lineage>
        <taxon>Bacteria</taxon>
        <taxon>Bacillati</taxon>
        <taxon>Cyanobacteriota</taxon>
        <taxon>Cyanophyceae</taxon>
        <taxon>Synechococcales</taxon>
        <taxon>Synechococcaceae</taxon>
        <taxon>Synechococcus</taxon>
    </lineage>
</organism>
<reference evidence="1 2" key="1">
    <citation type="submission" date="2017-02" db="EMBL/GenBank/DDBJ databases">
        <title>Draft Genome Sequences of 'Candidatus Synechococcus spongiarum', Cyanobacterial Symbionts of the Mediterranean Sponge Aplysina aerophoba from two locations.</title>
        <authorList>
            <person name="Slaby B.M."/>
            <person name="Hentschel U."/>
        </authorList>
    </citation>
    <scope>NUCLEOTIDE SEQUENCE [LARGE SCALE GENOMIC DNA]</scope>
    <source>
        <strain evidence="1">LMB bulk15M</strain>
    </source>
</reference>
<keyword evidence="2" id="KW-1185">Reference proteome</keyword>
<dbReference type="Proteomes" id="UP000242636">
    <property type="component" value="Unassembled WGS sequence"/>
</dbReference>
<evidence type="ECO:0000313" key="2">
    <source>
        <dbReference type="Proteomes" id="UP000242636"/>
    </source>
</evidence>
<evidence type="ECO:0000313" key="1">
    <source>
        <dbReference type="EMBL" id="OOV34945.1"/>
    </source>
</evidence>
<dbReference type="AlphaFoldDB" id="A0A1T1D242"/>
<name>A0A1T1D242_9SYNE</name>
<sequence>MDKEALATSTSRATRAERLRPVACVLCPASGRAYWLSLQGGEHGEVSNKKTVTVHVPVDKVLDVEMLQTLMEKSRKGDVFRCKSAFTTGRP</sequence>